<evidence type="ECO:0000256" key="4">
    <source>
        <dbReference type="PIRSR" id="PIRSR618319-50"/>
    </source>
</evidence>
<dbReference type="InterPro" id="IPR018319">
    <property type="entry name" value="SelA-like"/>
</dbReference>
<evidence type="ECO:0000313" key="6">
    <source>
        <dbReference type="Proteomes" id="UP000248795"/>
    </source>
</evidence>
<dbReference type="EMBL" id="QKVK01000003">
    <property type="protein sequence ID" value="PZF77206.1"/>
    <property type="molecule type" value="Genomic_DNA"/>
</dbReference>
<evidence type="ECO:0008006" key="7">
    <source>
        <dbReference type="Google" id="ProtNLM"/>
    </source>
</evidence>
<comment type="similarity">
    <text evidence="3">Belongs to the SelA family.</text>
</comment>
<keyword evidence="6" id="KW-1185">Reference proteome</keyword>
<evidence type="ECO:0000256" key="1">
    <source>
        <dbReference type="ARBA" id="ARBA00001933"/>
    </source>
</evidence>
<dbReference type="PANTHER" id="PTHR32328">
    <property type="entry name" value="L-SERYL-TRNA(SEC) SELENIUM TRANSFERASE"/>
    <property type="match status" value="1"/>
</dbReference>
<protein>
    <recommendedName>
        <fullName evidence="7">Aminotransferase class V-fold PLP-dependent enzyme</fullName>
    </recommendedName>
</protein>
<dbReference type="SUPFAM" id="SSF53383">
    <property type="entry name" value="PLP-dependent transferases"/>
    <property type="match status" value="1"/>
</dbReference>
<dbReference type="InterPro" id="IPR015421">
    <property type="entry name" value="PyrdxlP-dep_Trfase_major"/>
</dbReference>
<evidence type="ECO:0000256" key="3">
    <source>
        <dbReference type="ARBA" id="ARBA00044507"/>
    </source>
</evidence>
<dbReference type="InterPro" id="IPR015424">
    <property type="entry name" value="PyrdxlP-dep_Trfase"/>
</dbReference>
<organism evidence="5 6">
    <name type="scientific">Aestuariivirga litoralis</name>
    <dbReference type="NCBI Taxonomy" id="2650924"/>
    <lineage>
        <taxon>Bacteria</taxon>
        <taxon>Pseudomonadati</taxon>
        <taxon>Pseudomonadota</taxon>
        <taxon>Alphaproteobacteria</taxon>
        <taxon>Hyphomicrobiales</taxon>
        <taxon>Aestuariivirgaceae</taxon>
        <taxon>Aestuariivirga</taxon>
    </lineage>
</organism>
<evidence type="ECO:0000313" key="5">
    <source>
        <dbReference type="EMBL" id="PZF77206.1"/>
    </source>
</evidence>
<gene>
    <name evidence="5" type="ORF">DK847_07715</name>
</gene>
<dbReference type="RefSeq" id="WP_111197487.1">
    <property type="nucleotide sequence ID" value="NZ_QKVK01000003.1"/>
</dbReference>
<accession>A0A2W2BUQ0</accession>
<dbReference type="Proteomes" id="UP000248795">
    <property type="component" value="Unassembled WGS sequence"/>
</dbReference>
<dbReference type="Gene3D" id="3.40.640.10">
    <property type="entry name" value="Type I PLP-dependent aspartate aminotransferase-like (Major domain)"/>
    <property type="match status" value="1"/>
</dbReference>
<proteinExistence type="inferred from homology"/>
<feature type="modified residue" description="N6-(pyridoxal phosphate)lysine" evidence="4">
    <location>
        <position position="215"/>
    </location>
</feature>
<dbReference type="GO" id="GO:0004125">
    <property type="term" value="F:L-seryl-tRNA(Sec) selenium transferase activity"/>
    <property type="evidence" value="ECO:0007669"/>
    <property type="project" value="TreeGrafter"/>
</dbReference>
<sequence>MTVYDDLGVRTLINAKGTATRLSGGIMRPEVSAAMVAASQACVDIAELQAAASRIISEATGAEAGYVASGASACLLLGAAACITGLDPGRMARLPDAAGMKNECVMVRSQRNFYDHAIRAAGLRIIEVGLPDRYAGAGVRDAEGWEIDDAITDRTACVFYVADAQARPPLADVTAVAHARGVPVLVDAAAQLPPQSNLRRFIAEGADLVAFSGGKALGGPQASGILAGRRDLVMAAALQHLDLDIFWDMWSPPPTLIDKYRLKGAPAHGIGRSCKAGKEEIVGLLTALRLFIAEGDAARHARWLKDCETVAAALDGFLVTITGSNDTGAVPIVEITLDPEQMSPTELCLRLQTGEPAVVLDPGQRDKGIVTVNPMCLRPGEAQVTGEQIARVLREL</sequence>
<dbReference type="AlphaFoldDB" id="A0A2W2BUQ0"/>
<comment type="caution">
    <text evidence="5">The sequence shown here is derived from an EMBL/GenBank/DDBJ whole genome shotgun (WGS) entry which is preliminary data.</text>
</comment>
<keyword evidence="2 4" id="KW-0663">Pyridoxal phosphate</keyword>
<evidence type="ECO:0000256" key="2">
    <source>
        <dbReference type="ARBA" id="ARBA00022898"/>
    </source>
</evidence>
<comment type="cofactor">
    <cofactor evidence="1 4">
        <name>pyridoxal 5'-phosphate</name>
        <dbReference type="ChEBI" id="CHEBI:597326"/>
    </cofactor>
</comment>
<dbReference type="Pfam" id="PF03841">
    <property type="entry name" value="SelA"/>
    <property type="match status" value="1"/>
</dbReference>
<dbReference type="PANTHER" id="PTHR32328:SF0">
    <property type="entry name" value="L-SERYL-TRNA(SEC) SELENIUM TRANSFERASE"/>
    <property type="match status" value="1"/>
</dbReference>
<reference evidence="6" key="1">
    <citation type="submission" date="2018-06" db="EMBL/GenBank/DDBJ databases">
        <title>Aestuariibacter litoralis strain KCTC 52945T.</title>
        <authorList>
            <person name="Li X."/>
            <person name="Salam N."/>
            <person name="Li J.-L."/>
            <person name="Chen Y.-M."/>
            <person name="Yang Z.-W."/>
            <person name="Zhang L.-Y."/>
            <person name="Han M.-X."/>
            <person name="Xiao M."/>
            <person name="Li W.-J."/>
        </authorList>
    </citation>
    <scope>NUCLEOTIDE SEQUENCE [LARGE SCALE GENOMIC DNA]</scope>
    <source>
        <strain evidence="6">KCTC 52945</strain>
    </source>
</reference>
<name>A0A2W2BUQ0_9HYPH</name>